<proteinExistence type="predicted"/>
<sequence>MQDMYAVCHVSTQKARFPIVIIIHPSSAMETILTFSSTLVKMTDLQAICLSNVYKGTYLLYYLYLANIVKIAKFTKNECKAIVKN</sequence>
<dbReference type="Proteomes" id="UP000694892">
    <property type="component" value="Chromosome 9_10L"/>
</dbReference>
<name>A0A974H3U2_XENLA</name>
<accession>A0A974H3U2</accession>
<protein>
    <submittedName>
        <fullName evidence="1">Uncharacterized protein</fullName>
    </submittedName>
</protein>
<evidence type="ECO:0000313" key="1">
    <source>
        <dbReference type="EMBL" id="OCT63859.1"/>
    </source>
</evidence>
<gene>
    <name evidence="1" type="ORF">XELAEV_18044954mg</name>
</gene>
<dbReference type="AlphaFoldDB" id="A0A974H3U2"/>
<dbReference type="EMBL" id="CM004482">
    <property type="protein sequence ID" value="OCT63859.1"/>
    <property type="molecule type" value="Genomic_DNA"/>
</dbReference>
<evidence type="ECO:0000313" key="2">
    <source>
        <dbReference type="Proteomes" id="UP000694892"/>
    </source>
</evidence>
<organism evidence="1 2">
    <name type="scientific">Xenopus laevis</name>
    <name type="common">African clawed frog</name>
    <dbReference type="NCBI Taxonomy" id="8355"/>
    <lineage>
        <taxon>Eukaryota</taxon>
        <taxon>Metazoa</taxon>
        <taxon>Chordata</taxon>
        <taxon>Craniata</taxon>
        <taxon>Vertebrata</taxon>
        <taxon>Euteleostomi</taxon>
        <taxon>Amphibia</taxon>
        <taxon>Batrachia</taxon>
        <taxon>Anura</taxon>
        <taxon>Pipoidea</taxon>
        <taxon>Pipidae</taxon>
        <taxon>Xenopodinae</taxon>
        <taxon>Xenopus</taxon>
        <taxon>Xenopus</taxon>
    </lineage>
</organism>
<reference evidence="2" key="1">
    <citation type="journal article" date="2016" name="Nature">
        <title>Genome evolution in the allotetraploid frog Xenopus laevis.</title>
        <authorList>
            <person name="Session A.M."/>
            <person name="Uno Y."/>
            <person name="Kwon T."/>
            <person name="Chapman J.A."/>
            <person name="Toyoda A."/>
            <person name="Takahashi S."/>
            <person name="Fukui A."/>
            <person name="Hikosaka A."/>
            <person name="Suzuki A."/>
            <person name="Kondo M."/>
            <person name="van Heeringen S.J."/>
            <person name="Quigley I."/>
            <person name="Heinz S."/>
            <person name="Ogino H."/>
            <person name="Ochi H."/>
            <person name="Hellsten U."/>
            <person name="Lyons J.B."/>
            <person name="Simakov O."/>
            <person name="Putnam N."/>
            <person name="Stites J."/>
            <person name="Kuroki Y."/>
            <person name="Tanaka T."/>
            <person name="Michiue T."/>
            <person name="Watanabe M."/>
            <person name="Bogdanovic O."/>
            <person name="Lister R."/>
            <person name="Georgiou G."/>
            <person name="Paranjpe S.S."/>
            <person name="van Kruijsbergen I."/>
            <person name="Shu S."/>
            <person name="Carlson J."/>
            <person name="Kinoshita T."/>
            <person name="Ohta Y."/>
            <person name="Mawaribuchi S."/>
            <person name="Jenkins J."/>
            <person name="Grimwood J."/>
            <person name="Schmutz J."/>
            <person name="Mitros T."/>
            <person name="Mozaffari S.V."/>
            <person name="Suzuki Y."/>
            <person name="Haramoto Y."/>
            <person name="Yamamoto T.S."/>
            <person name="Takagi C."/>
            <person name="Heald R."/>
            <person name="Miller K."/>
            <person name="Haudenschild C."/>
            <person name="Kitzman J."/>
            <person name="Nakayama T."/>
            <person name="Izutsu Y."/>
            <person name="Robert J."/>
            <person name="Fortriede J."/>
            <person name="Burns K."/>
            <person name="Lotay V."/>
            <person name="Karimi K."/>
            <person name="Yasuoka Y."/>
            <person name="Dichmann D.S."/>
            <person name="Flajnik M.F."/>
            <person name="Houston D.W."/>
            <person name="Shendure J."/>
            <person name="DuPasquier L."/>
            <person name="Vize P.D."/>
            <person name="Zorn A.M."/>
            <person name="Ito M."/>
            <person name="Marcotte E.M."/>
            <person name="Wallingford J.B."/>
            <person name="Ito Y."/>
            <person name="Asashima M."/>
            <person name="Ueno N."/>
            <person name="Matsuda Y."/>
            <person name="Veenstra G.J."/>
            <person name="Fujiyama A."/>
            <person name="Harland R.M."/>
            <person name="Taira M."/>
            <person name="Rokhsar D.S."/>
        </authorList>
    </citation>
    <scope>NUCLEOTIDE SEQUENCE [LARGE SCALE GENOMIC DNA]</scope>
    <source>
        <strain evidence="2">J</strain>
    </source>
</reference>